<accession>A0A198AHI9</accession>
<evidence type="ECO:0000313" key="5">
    <source>
        <dbReference type="EMBL" id="OAS20667.1"/>
    </source>
</evidence>
<dbReference type="Gene3D" id="3.40.190.10">
    <property type="entry name" value="Periplasmic binding protein-like II"/>
    <property type="match status" value="1"/>
</dbReference>
<dbReference type="GO" id="GO:0030313">
    <property type="term" value="C:cell envelope"/>
    <property type="evidence" value="ECO:0007669"/>
    <property type="project" value="UniProtKB-SubCell"/>
</dbReference>
<evidence type="ECO:0000313" key="6">
    <source>
        <dbReference type="Proteomes" id="UP000078454"/>
    </source>
</evidence>
<dbReference type="Proteomes" id="UP000078454">
    <property type="component" value="Unassembled WGS sequence"/>
</dbReference>
<comment type="subcellular location">
    <subcellularLocation>
        <location evidence="1">Cell envelope</location>
    </subcellularLocation>
</comment>
<dbReference type="PANTHER" id="PTHR43649">
    <property type="entry name" value="ARABINOSE-BINDING PROTEIN-RELATED"/>
    <property type="match status" value="1"/>
</dbReference>
<dbReference type="InterPro" id="IPR006059">
    <property type="entry name" value="SBP"/>
</dbReference>
<evidence type="ECO:0000256" key="3">
    <source>
        <dbReference type="ARBA" id="ARBA00022448"/>
    </source>
</evidence>
<dbReference type="STRING" id="1850517.A8708_19185"/>
<dbReference type="InterPro" id="IPR050490">
    <property type="entry name" value="Bact_solute-bd_prot1"/>
</dbReference>
<proteinExistence type="inferred from homology"/>
<dbReference type="PANTHER" id="PTHR43649:SF31">
    <property type="entry name" value="SN-GLYCEROL-3-PHOSPHATE-BINDING PERIPLASMIC PROTEIN UGPB"/>
    <property type="match status" value="1"/>
</dbReference>
<dbReference type="Pfam" id="PF01547">
    <property type="entry name" value="SBP_bac_1"/>
    <property type="match status" value="1"/>
</dbReference>
<dbReference type="PROSITE" id="PS51257">
    <property type="entry name" value="PROKAR_LIPOPROTEIN"/>
    <property type="match status" value="1"/>
</dbReference>
<name>A0A198AHI9_9BACL</name>
<keyword evidence="3" id="KW-0813">Transport</keyword>
<evidence type="ECO:0000256" key="4">
    <source>
        <dbReference type="ARBA" id="ARBA00022729"/>
    </source>
</evidence>
<comment type="similarity">
    <text evidence="2">Belongs to the bacterial solute-binding protein 1 family.</text>
</comment>
<evidence type="ECO:0000256" key="2">
    <source>
        <dbReference type="ARBA" id="ARBA00008520"/>
    </source>
</evidence>
<dbReference type="AlphaFoldDB" id="A0A198AHI9"/>
<dbReference type="OrthoDB" id="1992988at2"/>
<keyword evidence="6" id="KW-1185">Reference proteome</keyword>
<comment type="caution">
    <text evidence="5">The sequence shown here is derived from an EMBL/GenBank/DDBJ whole genome shotgun (WGS) entry which is preliminary data.</text>
</comment>
<gene>
    <name evidence="5" type="ORF">A8708_19185</name>
</gene>
<protein>
    <submittedName>
        <fullName evidence="5">ABC transporter substrate-binding protein</fullName>
    </submittedName>
</protein>
<dbReference type="EMBL" id="LYPB01000050">
    <property type="protein sequence ID" value="OAS20667.1"/>
    <property type="molecule type" value="Genomic_DNA"/>
</dbReference>
<reference evidence="5 6" key="1">
    <citation type="submission" date="2016-05" db="EMBL/GenBank/DDBJ databases">
        <title>Paenibacillus sp. 1ZS3-15 nov., isolated from the rhizosphere soil.</title>
        <authorList>
            <person name="Zhang X.X."/>
            <person name="Zhang J."/>
        </authorList>
    </citation>
    <scope>NUCLEOTIDE SEQUENCE [LARGE SCALE GENOMIC DNA]</scope>
    <source>
        <strain evidence="5 6">1ZS3-15</strain>
    </source>
</reference>
<evidence type="ECO:0000256" key="1">
    <source>
        <dbReference type="ARBA" id="ARBA00004196"/>
    </source>
</evidence>
<dbReference type="SUPFAM" id="SSF53850">
    <property type="entry name" value="Periplasmic binding protein-like II"/>
    <property type="match status" value="1"/>
</dbReference>
<organism evidence="5 6">
    <name type="scientific">Paenibacillus oryzisoli</name>
    <dbReference type="NCBI Taxonomy" id="1850517"/>
    <lineage>
        <taxon>Bacteria</taxon>
        <taxon>Bacillati</taxon>
        <taxon>Bacillota</taxon>
        <taxon>Bacilli</taxon>
        <taxon>Bacillales</taxon>
        <taxon>Paenibacillaceae</taxon>
        <taxon>Paenibacillus</taxon>
    </lineage>
</organism>
<keyword evidence="4" id="KW-0732">Signal</keyword>
<dbReference type="RefSeq" id="WP_068663291.1">
    <property type="nucleotide sequence ID" value="NZ_LYPB01000050.1"/>
</dbReference>
<sequence>MKKHLSIVLFLTIVLTACSSGEKGETAKTDDSTSKGEKTTVTLSVQEPYPFYQTLKKKFEEKYPEINLQIQAYKQAGEQWSAADYEKYQQTTSTAILSGKGPDIFEIGSLPITDFVNKKLLLNMDDYINKDQSINKSDLEMNVLQAIKLNGGTYAIPSGYFLNTFVGDKNLLTQMKVDDNKWTWADFEEISSGIQKNNSKTPRYALSNFPPEALLQEILGDRFKEFVDRTGKKAKFDSPEFLSIMQQIKKMYDDNIMSSKPAENNNQLFYPMDFISPTDLINGPYSVFTNPQLLKRPHAGQKDGGIKINLSQEFAIQANSPVKEEAWKFMSYLLSSEGQSLQEREGFSLLKSVNDKKVNDIKDQVKSGNFKLPNGMTVSAPDEDFTRMKEMIHAATQFNELDGKIIRIVGEESRTFFGGQKPAADVAKLIQNRVTTYINE</sequence>